<evidence type="ECO:0000259" key="1">
    <source>
        <dbReference type="Pfam" id="PF00004"/>
    </source>
</evidence>
<dbReference type="Proteomes" id="UP000662074">
    <property type="component" value="Unassembled WGS sequence"/>
</dbReference>
<dbReference type="Pfam" id="PF00004">
    <property type="entry name" value="AAA"/>
    <property type="match status" value="1"/>
</dbReference>
<feature type="domain" description="ATPase AAA-type core" evidence="1">
    <location>
        <begin position="301"/>
        <end position="410"/>
    </location>
</feature>
<name>A0A917J7D8_9SPHI</name>
<gene>
    <name evidence="2" type="ORF">GCM10011425_16650</name>
</gene>
<protein>
    <recommendedName>
        <fullName evidence="1">ATPase AAA-type core domain-containing protein</fullName>
    </recommendedName>
</protein>
<dbReference type="Gene3D" id="3.40.50.300">
    <property type="entry name" value="P-loop containing nucleotide triphosphate hydrolases"/>
    <property type="match status" value="1"/>
</dbReference>
<sequence>MTDQQTKNQFLLHSEKPAVLAGEPFPYNRLPNPKRFEELLYSIFDVLVENAMLARHNRISLMPGVADDGKDCVLSMNGDTNGIIQCKQYNNNLSKDEFGKEVTKFALYSLINPALITDPNNFTYYIAVAKNFVKDCSDFIDDFNRLIQEEDEITKWISFNLNKYAKLTTLKIREAELPSEVIAVLQGITIKKLNHQDLDNYLSMTEMQHLIGQFFGVRTVIDNRELAALKQEIKFFNSKELSKSNIDRELQRSSISLRAERNEFLGISDSHIERAETELLYQWLTKTLKKDDRNRLLNFCLLAGNAGIGKTVIVKDLYDRLLKEGIPVLGLKADKIISASIAELQDKIALSIPIYDFIENCKRVYPTTILVIDQIDALSQSMSSNKSYLQVFKDLIEQYTHDPNVRIIVSVRLADLQFDPSLKVYKNIETIKVGPLPDDAIFTQLKKIGISQDAVPDKLLNLLRTPIHLNIFSQIAKRKKHLGLTNIQQIYQIYWRDKIINVPASTKITKGAVKQLVYDIAQRMFKSNTITVSTFQFEDYADELNYMASERIIKIEDNLLQFFHQSFYDFAFSKQFVEAGNDVHQYLMDQEQSIHIRSAVRMIVNYYRDYDPVKYNRLLTQIFNDSGVLFHLKHLLFTSLLQHEYPTNDEKTLVLEEVKNSFQMQLLYLETASSNTWFDFAINHGMLDVLNKESHEFAGHSLGKSEFNYYKNAAFFFLRSFTTSNYQGAWNFTQKLTDNSTIVNILYTLTNWSNPISFELFERCHDQAESDSFAYYHILANIANDSPDFALEKIEETLPGRNKSRDASYRDYEEHEVLKSLAKDLPEKLIDILYRTISSDFRLDQLEGYEDDYFIINYDYAYTDLRDDDTLTGKEYLYRLLAVCLKRAAAKNHPEFDRFFGEHVRGRYKAVLRLLIFALQDNELAHIQKVYELFLFFQSINYFDSHSRLLGAYRGIFEKSFSHFLPDEQRNVLNTLSELHLPREIGFRKFDDGHVKFYETFGINKYAWMRRLPPQVFEDDAMLKLQFRGWQRKFQGSFKEARYSGLLMASAVENPIRPDRLAFMSNTQLLDSFRKYNSDVRDFGRNRGGLREHASAFGKLISKKTQLKHIEVIRASLLDQLIPLDYPLEGIHGWLEGDGDPVQIVDMARPLLVDNKAAQYEFICISIAKRLLYSGISDDWVVDFLIKKSLDFNSVDEDKEEDSTGTETDLNRGIWSRGASKNSGRAIRALLNVREDQQELVLDLFEKILQNGPDTAKAVVLHDFAYLMRRNPERAFKIFANALSIETDSHVLASSIVSANYLINYDFQRLIPGLRKLIALKNLGDEDSRNLFVVLFGAFLHGYEQSEDIVFQLVRENAKSARIAISEVMKYYYTIDGTKEKCNRLLHHVLEASTEEDHKELRWSFIQVEHLKLPDVFVFLKSYVQSKYFKMSEYFLEYLTFQCKDHVLLAIELFDMALDKNSVLNEEEERLSTNEQATKFIIGAFNSLQNQTNPNKSLNHKLLLSFDKVLMDFRYRIRTEKLLEELL</sequence>
<dbReference type="CDD" id="cd00009">
    <property type="entry name" value="AAA"/>
    <property type="match status" value="1"/>
</dbReference>
<dbReference type="InterPro" id="IPR027417">
    <property type="entry name" value="P-loop_NTPase"/>
</dbReference>
<evidence type="ECO:0000313" key="2">
    <source>
        <dbReference type="EMBL" id="GGI50453.1"/>
    </source>
</evidence>
<reference evidence="2" key="2">
    <citation type="submission" date="2020-09" db="EMBL/GenBank/DDBJ databases">
        <authorList>
            <person name="Sun Q."/>
            <person name="Sedlacek I."/>
        </authorList>
    </citation>
    <scope>NUCLEOTIDE SEQUENCE</scope>
    <source>
        <strain evidence="2">CCM 8711</strain>
    </source>
</reference>
<comment type="caution">
    <text evidence="2">The sequence shown here is derived from an EMBL/GenBank/DDBJ whole genome shotgun (WGS) entry which is preliminary data.</text>
</comment>
<accession>A0A917J7D8</accession>
<proteinExistence type="predicted"/>
<dbReference type="GO" id="GO:0016887">
    <property type="term" value="F:ATP hydrolysis activity"/>
    <property type="evidence" value="ECO:0007669"/>
    <property type="project" value="InterPro"/>
</dbReference>
<organism evidence="2 3">
    <name type="scientific">Mucilaginibacter galii</name>
    <dbReference type="NCBI Taxonomy" id="2005073"/>
    <lineage>
        <taxon>Bacteria</taxon>
        <taxon>Pseudomonadati</taxon>
        <taxon>Bacteroidota</taxon>
        <taxon>Sphingobacteriia</taxon>
        <taxon>Sphingobacteriales</taxon>
        <taxon>Sphingobacteriaceae</taxon>
        <taxon>Mucilaginibacter</taxon>
    </lineage>
</organism>
<dbReference type="InterPro" id="IPR003959">
    <property type="entry name" value="ATPase_AAA_core"/>
</dbReference>
<dbReference type="GO" id="GO:0005524">
    <property type="term" value="F:ATP binding"/>
    <property type="evidence" value="ECO:0007669"/>
    <property type="project" value="InterPro"/>
</dbReference>
<keyword evidence="3" id="KW-1185">Reference proteome</keyword>
<dbReference type="SUPFAM" id="SSF52540">
    <property type="entry name" value="P-loop containing nucleoside triphosphate hydrolases"/>
    <property type="match status" value="1"/>
</dbReference>
<dbReference type="EMBL" id="BMDO01000003">
    <property type="protein sequence ID" value="GGI50453.1"/>
    <property type="molecule type" value="Genomic_DNA"/>
</dbReference>
<reference evidence="2" key="1">
    <citation type="journal article" date="2014" name="Int. J. Syst. Evol. Microbiol.">
        <title>Complete genome sequence of Corynebacterium casei LMG S-19264T (=DSM 44701T), isolated from a smear-ripened cheese.</title>
        <authorList>
            <consortium name="US DOE Joint Genome Institute (JGI-PGF)"/>
            <person name="Walter F."/>
            <person name="Albersmeier A."/>
            <person name="Kalinowski J."/>
            <person name="Ruckert C."/>
        </authorList>
    </citation>
    <scope>NUCLEOTIDE SEQUENCE</scope>
    <source>
        <strain evidence="2">CCM 8711</strain>
    </source>
</reference>
<dbReference type="RefSeq" id="WP_188415614.1">
    <property type="nucleotide sequence ID" value="NZ_BMDO01000003.1"/>
</dbReference>
<evidence type="ECO:0000313" key="3">
    <source>
        <dbReference type="Proteomes" id="UP000662074"/>
    </source>
</evidence>